<dbReference type="InterPro" id="IPR036291">
    <property type="entry name" value="NAD(P)-bd_dom_sf"/>
</dbReference>
<dbReference type="GO" id="GO:0005737">
    <property type="term" value="C:cytoplasm"/>
    <property type="evidence" value="ECO:0007669"/>
    <property type="project" value="TreeGrafter"/>
</dbReference>
<evidence type="ECO:0000313" key="9">
    <source>
        <dbReference type="EMBL" id="KAJ4258953.1"/>
    </source>
</evidence>
<evidence type="ECO:0000256" key="6">
    <source>
        <dbReference type="ARBA" id="ARBA00023027"/>
    </source>
</evidence>
<dbReference type="Gene3D" id="3.40.50.720">
    <property type="entry name" value="NAD(P)-binding Rossmann-like Domain"/>
    <property type="match status" value="1"/>
</dbReference>
<dbReference type="OrthoDB" id="256333at2759"/>
<keyword evidence="5" id="KW-0560">Oxidoreductase</keyword>
<dbReference type="Gene3D" id="3.90.180.10">
    <property type="entry name" value="Medium-chain alcohol dehydrogenases, catalytic domain"/>
    <property type="match status" value="1"/>
</dbReference>
<dbReference type="GO" id="GO:0008270">
    <property type="term" value="F:zinc ion binding"/>
    <property type="evidence" value="ECO:0007669"/>
    <property type="project" value="InterPro"/>
</dbReference>
<dbReference type="PANTHER" id="PTHR42940:SF7">
    <property type="entry name" value="ALCOHOL DEHYDROGENASE-LIKE N-TERMINAL DOMAIN-CONTAINING PROTEIN"/>
    <property type="match status" value="1"/>
</dbReference>
<dbReference type="InterPro" id="IPR013154">
    <property type="entry name" value="ADH-like_N"/>
</dbReference>
<dbReference type="SUPFAM" id="SSF51735">
    <property type="entry name" value="NAD(P)-binding Rossmann-fold domains"/>
    <property type="match status" value="1"/>
</dbReference>
<dbReference type="Proteomes" id="UP001152049">
    <property type="component" value="Unassembled WGS sequence"/>
</dbReference>
<evidence type="ECO:0000313" key="10">
    <source>
        <dbReference type="Proteomes" id="UP001152049"/>
    </source>
</evidence>
<keyword evidence="3 7" id="KW-0479">Metal-binding</keyword>
<keyword evidence="4 7" id="KW-0862">Zinc</keyword>
<sequence>MSSLPATYKAWQVQKAGDLLRLETFQLTQPGPSEILVKVLACGVCHSDVGMQKGEFGPVHPRVPGHELVGDVVAVGEGVTKYSGGERVGGAWHGGQFQSCENGTINGVTRNGGYAEFCLLREEAVVRVPVDLDPAEAAPLLCAGVTVFNGIRKMEIAQGSLVAIQGLGGLGHLAVQFAKKMGYRVAAISSGSSKKDFAFQLGADYYIDATVDSPVEKLKEMGGAALVVATAPNAKAISVLTGGLAIRGKLLVLAPVGNIEINSLHLIGGGCSVHGWPSGHALDAEEAIQFSKEHDIKCMVEKFAMEDAPKAVDCMMANQVRFRSVLVMP</sequence>
<comment type="similarity">
    <text evidence="2 7">Belongs to the zinc-containing alcohol dehydrogenase family.</text>
</comment>
<feature type="domain" description="Enoyl reductase (ER)" evidence="8">
    <location>
        <begin position="17"/>
        <end position="326"/>
    </location>
</feature>
<dbReference type="Pfam" id="PF08240">
    <property type="entry name" value="ADH_N"/>
    <property type="match status" value="1"/>
</dbReference>
<dbReference type="EMBL" id="JAOQAZ010000015">
    <property type="protein sequence ID" value="KAJ4258953.1"/>
    <property type="molecule type" value="Genomic_DNA"/>
</dbReference>
<keyword evidence="6" id="KW-0520">NAD</keyword>
<dbReference type="InterPro" id="IPR020843">
    <property type="entry name" value="ER"/>
</dbReference>
<accession>A0A9W8RZH2</accession>
<dbReference type="FunFam" id="3.40.50.720:FF:000039">
    <property type="entry name" value="Alcohol dehydrogenase AdhP"/>
    <property type="match status" value="1"/>
</dbReference>
<evidence type="ECO:0000259" key="8">
    <source>
        <dbReference type="SMART" id="SM00829"/>
    </source>
</evidence>
<name>A0A9W8RZH2_9HYPO</name>
<evidence type="ECO:0000256" key="4">
    <source>
        <dbReference type="ARBA" id="ARBA00022833"/>
    </source>
</evidence>
<organism evidence="9 10">
    <name type="scientific">Fusarium torreyae</name>
    <dbReference type="NCBI Taxonomy" id="1237075"/>
    <lineage>
        <taxon>Eukaryota</taxon>
        <taxon>Fungi</taxon>
        <taxon>Dikarya</taxon>
        <taxon>Ascomycota</taxon>
        <taxon>Pezizomycotina</taxon>
        <taxon>Sordariomycetes</taxon>
        <taxon>Hypocreomycetidae</taxon>
        <taxon>Hypocreales</taxon>
        <taxon>Nectriaceae</taxon>
        <taxon>Fusarium</taxon>
    </lineage>
</organism>
<dbReference type="PROSITE" id="PS00059">
    <property type="entry name" value="ADH_ZINC"/>
    <property type="match status" value="1"/>
</dbReference>
<evidence type="ECO:0000256" key="5">
    <source>
        <dbReference type="ARBA" id="ARBA00023002"/>
    </source>
</evidence>
<protein>
    <recommendedName>
        <fullName evidence="8">Enoyl reductase (ER) domain-containing protein</fullName>
    </recommendedName>
</protein>
<evidence type="ECO:0000256" key="2">
    <source>
        <dbReference type="ARBA" id="ARBA00008072"/>
    </source>
</evidence>
<dbReference type="SMART" id="SM00829">
    <property type="entry name" value="PKS_ER"/>
    <property type="match status" value="1"/>
</dbReference>
<keyword evidence="10" id="KW-1185">Reference proteome</keyword>
<dbReference type="InterPro" id="IPR011032">
    <property type="entry name" value="GroES-like_sf"/>
</dbReference>
<comment type="cofactor">
    <cofactor evidence="1 7">
        <name>Zn(2+)</name>
        <dbReference type="ChEBI" id="CHEBI:29105"/>
    </cofactor>
</comment>
<dbReference type="SUPFAM" id="SSF50129">
    <property type="entry name" value="GroES-like"/>
    <property type="match status" value="1"/>
</dbReference>
<dbReference type="AlphaFoldDB" id="A0A9W8RZH2"/>
<dbReference type="PANTHER" id="PTHR42940">
    <property type="entry name" value="ALCOHOL DEHYDROGENASE 1-RELATED"/>
    <property type="match status" value="1"/>
</dbReference>
<dbReference type="GO" id="GO:0004022">
    <property type="term" value="F:alcohol dehydrogenase (NAD+) activity"/>
    <property type="evidence" value="ECO:0007669"/>
    <property type="project" value="TreeGrafter"/>
</dbReference>
<comment type="caution">
    <text evidence="9">The sequence shown here is derived from an EMBL/GenBank/DDBJ whole genome shotgun (WGS) entry which is preliminary data.</text>
</comment>
<evidence type="ECO:0000256" key="3">
    <source>
        <dbReference type="ARBA" id="ARBA00022723"/>
    </source>
</evidence>
<dbReference type="InterPro" id="IPR013149">
    <property type="entry name" value="ADH-like_C"/>
</dbReference>
<dbReference type="Pfam" id="PF00107">
    <property type="entry name" value="ADH_zinc_N"/>
    <property type="match status" value="1"/>
</dbReference>
<reference evidence="9" key="1">
    <citation type="submission" date="2022-09" db="EMBL/GenBank/DDBJ databases">
        <title>Fusarium specimens isolated from Avocado Roots.</title>
        <authorList>
            <person name="Stajich J."/>
            <person name="Roper C."/>
            <person name="Heimlech-Rivalta G."/>
        </authorList>
    </citation>
    <scope>NUCLEOTIDE SEQUENCE</scope>
    <source>
        <strain evidence="9">CF00136</strain>
    </source>
</reference>
<gene>
    <name evidence="9" type="ORF">NW762_008041</name>
</gene>
<proteinExistence type="inferred from homology"/>
<dbReference type="InterPro" id="IPR002328">
    <property type="entry name" value="ADH_Zn_CS"/>
</dbReference>
<evidence type="ECO:0000256" key="1">
    <source>
        <dbReference type="ARBA" id="ARBA00001947"/>
    </source>
</evidence>
<evidence type="ECO:0000256" key="7">
    <source>
        <dbReference type="RuleBase" id="RU361277"/>
    </source>
</evidence>